<dbReference type="Gene3D" id="3.30.450.90">
    <property type="match status" value="1"/>
</dbReference>
<protein>
    <submittedName>
        <fullName evidence="6">Type II secretion system protein E</fullName>
    </submittedName>
</protein>
<dbReference type="Gene3D" id="3.30.300.160">
    <property type="entry name" value="Type II secretion system, protein E, N-terminal domain"/>
    <property type="match status" value="1"/>
</dbReference>
<dbReference type="Pfam" id="PF00437">
    <property type="entry name" value="T2SSE"/>
    <property type="match status" value="1"/>
</dbReference>
<dbReference type="InterPro" id="IPR037257">
    <property type="entry name" value="T2SS_E_N_sf"/>
</dbReference>
<gene>
    <name evidence="6" type="primary">epsE_2</name>
    <name evidence="6" type="ORF">EHSB41UT_00974</name>
</gene>
<evidence type="ECO:0000313" key="6">
    <source>
        <dbReference type="EMBL" id="SMA39122.1"/>
    </source>
</evidence>
<dbReference type="GO" id="GO:0005524">
    <property type="term" value="F:ATP binding"/>
    <property type="evidence" value="ECO:0007669"/>
    <property type="project" value="UniProtKB-KW"/>
</dbReference>
<dbReference type="FunFam" id="3.40.50.300:FF:000398">
    <property type="entry name" value="Type IV pilus assembly ATPase PilB"/>
    <property type="match status" value="1"/>
</dbReference>
<evidence type="ECO:0000256" key="4">
    <source>
        <dbReference type="SAM" id="MobiDB-lite"/>
    </source>
</evidence>
<dbReference type="CDD" id="cd01129">
    <property type="entry name" value="PulE-GspE-like"/>
    <property type="match status" value="1"/>
</dbReference>
<dbReference type="SUPFAM" id="SSF160246">
    <property type="entry name" value="EspE N-terminal domain-like"/>
    <property type="match status" value="1"/>
</dbReference>
<name>A0A1X7AG62_9GAMM</name>
<dbReference type="GO" id="GO:0016887">
    <property type="term" value="F:ATP hydrolysis activity"/>
    <property type="evidence" value="ECO:0007669"/>
    <property type="project" value="TreeGrafter"/>
</dbReference>
<dbReference type="SUPFAM" id="SSF52540">
    <property type="entry name" value="P-loop containing nucleoside triphosphate hydrolases"/>
    <property type="match status" value="1"/>
</dbReference>
<evidence type="ECO:0000256" key="1">
    <source>
        <dbReference type="ARBA" id="ARBA00006611"/>
    </source>
</evidence>
<dbReference type="PANTHER" id="PTHR30258">
    <property type="entry name" value="TYPE II SECRETION SYSTEM PROTEIN GSPE-RELATED"/>
    <property type="match status" value="1"/>
</dbReference>
<evidence type="ECO:0000313" key="7">
    <source>
        <dbReference type="Proteomes" id="UP000196573"/>
    </source>
</evidence>
<evidence type="ECO:0000256" key="2">
    <source>
        <dbReference type="ARBA" id="ARBA00022741"/>
    </source>
</evidence>
<keyword evidence="7" id="KW-1185">Reference proteome</keyword>
<feature type="compositionally biased region" description="Basic and acidic residues" evidence="4">
    <location>
        <begin position="1"/>
        <end position="15"/>
    </location>
</feature>
<organism evidence="6 7">
    <name type="scientific">Parendozoicomonas haliclonae</name>
    <dbReference type="NCBI Taxonomy" id="1960125"/>
    <lineage>
        <taxon>Bacteria</taxon>
        <taxon>Pseudomonadati</taxon>
        <taxon>Pseudomonadota</taxon>
        <taxon>Gammaproteobacteria</taxon>
        <taxon>Oceanospirillales</taxon>
        <taxon>Endozoicomonadaceae</taxon>
        <taxon>Parendozoicomonas</taxon>
    </lineage>
</organism>
<dbReference type="InterPro" id="IPR001482">
    <property type="entry name" value="T2SS/T4SS_dom"/>
</dbReference>
<dbReference type="InterPro" id="IPR007831">
    <property type="entry name" value="T2SS_GspE_N"/>
</dbReference>
<dbReference type="Pfam" id="PF05157">
    <property type="entry name" value="MshEN"/>
    <property type="match status" value="1"/>
</dbReference>
<dbReference type="EMBL" id="FWPT01000002">
    <property type="protein sequence ID" value="SMA39122.1"/>
    <property type="molecule type" value="Genomic_DNA"/>
</dbReference>
<dbReference type="InterPro" id="IPR003593">
    <property type="entry name" value="AAA+_ATPase"/>
</dbReference>
<dbReference type="InterPro" id="IPR027417">
    <property type="entry name" value="P-loop_NTPase"/>
</dbReference>
<dbReference type="Gene3D" id="3.40.50.300">
    <property type="entry name" value="P-loop containing nucleotide triphosphate hydrolases"/>
    <property type="match status" value="1"/>
</dbReference>
<dbReference type="GO" id="GO:0005886">
    <property type="term" value="C:plasma membrane"/>
    <property type="evidence" value="ECO:0007669"/>
    <property type="project" value="TreeGrafter"/>
</dbReference>
<proteinExistence type="inferred from homology"/>
<dbReference type="PANTHER" id="PTHR30258:SF13">
    <property type="entry name" value="SECRETION PATHWAY ATPASE-RELATED"/>
    <property type="match status" value="1"/>
</dbReference>
<reference evidence="6 7" key="1">
    <citation type="submission" date="2017-03" db="EMBL/GenBank/DDBJ databases">
        <authorList>
            <person name="Afonso C.L."/>
            <person name="Miller P.J."/>
            <person name="Scott M.A."/>
            <person name="Spackman E."/>
            <person name="Goraichik I."/>
            <person name="Dimitrov K.M."/>
            <person name="Suarez D.L."/>
            <person name="Swayne D.E."/>
        </authorList>
    </citation>
    <scope>NUCLEOTIDE SEQUENCE [LARGE SCALE GENOMIC DNA]</scope>
    <source>
        <strain evidence="6">SB41UT1</strain>
    </source>
</reference>
<feature type="domain" description="Bacterial type II secretion system protein E" evidence="5">
    <location>
        <begin position="424"/>
        <end position="438"/>
    </location>
</feature>
<accession>A0A1X7AG62</accession>
<sequence length="613" mass="68174">MDITKETTAKSKEPSGKGGAGRNVPGYFVELAQMVHGLAVDGLLSRAQEQDVLSRRRNASQAKLHPLEYLAELELISDTTRGKLLDLETLSHWLAKRADQPYFHIDPLKIDVSAVTPVMSLAYAERHQILAVEVNEEEVVIASAQPWHTGWEENLRHTNRREVRRVVCNPADLRRYTAEFYKLARSITGATREDGIQTINTSNLEQLLHLGNAQTPDANDEHIVNIVDWLLQYAFDQRASDIHIEPRRDKGNIRFRIDGVLHTVYEMPAQVLAAVNSRIKILGRMNVAEKRKPQDGRLKTRSTEGNEVELRLSTLPTAFGEKMVMRIFDPDVLLRSFRDLGFSKEDDRRWHGMVGQPNGIVLVTGPTGSGKTTTLYSTLKELATSEVNVCTIEDPIEMVEPSFNQMQVQHNIDLTFASGVRALLRQDPDIIMVGEIRDLETAEMAIQAALTGHLVLSTLHTNDAPTAITRLLELGVPDYLIRATVLGVMAQRLVRTLCPDCKQPAEIEADDWKNLTRPWVAETPTTGAKPVGCLNCRNTGYRGRAGVYEIMPLEGEVRDLLAPGCDADKLRAAAIRSGMRTLRLSGAQKVASGMTTVEEVLRVTPAVSMPGPR</sequence>
<evidence type="ECO:0000259" key="5">
    <source>
        <dbReference type="PROSITE" id="PS00662"/>
    </source>
</evidence>
<feature type="region of interest" description="Disordered" evidence="4">
    <location>
        <begin position="1"/>
        <end position="21"/>
    </location>
</feature>
<dbReference type="SMART" id="SM00382">
    <property type="entry name" value="AAA"/>
    <property type="match status" value="1"/>
</dbReference>
<evidence type="ECO:0000256" key="3">
    <source>
        <dbReference type="ARBA" id="ARBA00022840"/>
    </source>
</evidence>
<dbReference type="PROSITE" id="PS00662">
    <property type="entry name" value="T2SP_E"/>
    <property type="match status" value="1"/>
</dbReference>
<dbReference type="AlphaFoldDB" id="A0A1X7AG62"/>
<comment type="similarity">
    <text evidence="1">Belongs to the GSP E family.</text>
</comment>
<keyword evidence="2" id="KW-0547">Nucleotide-binding</keyword>
<dbReference type="Proteomes" id="UP000196573">
    <property type="component" value="Unassembled WGS sequence"/>
</dbReference>
<keyword evidence="3" id="KW-0067">ATP-binding</keyword>